<keyword evidence="1" id="KW-0812">Transmembrane</keyword>
<accession>A0A816NA59</accession>
<gene>
    <name evidence="2" type="ORF">DARMORV10_C07P63250.1</name>
</gene>
<evidence type="ECO:0000313" key="2">
    <source>
        <dbReference type="EMBL" id="CAF2032903.1"/>
    </source>
</evidence>
<name>A0A816NA59_BRANA</name>
<dbReference type="AlphaFoldDB" id="A0A816NA59"/>
<sequence>MASLCKSALLSGSRNLVSRSRIVTQKYLNLKPTTTTSAPFASSIPRASRVLSALGSVETMIPLHSAVASARLRSSIAADSSCWSMLSEGNFSSLFFLFIFLKFSALCASFFFVTAFEIKSEIGDLLISKLESPSWNRVETLRWQSFCMKWDFNRWMASMIWVLNKHDSLHNHFFRYICLVLDSLCACCVNFAFLTCLLILNAIGFATPL</sequence>
<evidence type="ECO:0000256" key="1">
    <source>
        <dbReference type="SAM" id="Phobius"/>
    </source>
</evidence>
<dbReference type="EMBL" id="HG994371">
    <property type="protein sequence ID" value="CAF2032903.1"/>
    <property type="molecule type" value="Genomic_DNA"/>
</dbReference>
<feature type="transmembrane region" description="Helical" evidence="1">
    <location>
        <begin position="173"/>
        <end position="200"/>
    </location>
</feature>
<dbReference type="PANTHER" id="PTHR33156:SF37">
    <property type="entry name" value="PROTEIN NUCLEAR FUSION DEFECTIVE 6, CHLOROPLASTIC_MITOCHONDRIAL"/>
    <property type="match status" value="1"/>
</dbReference>
<protein>
    <submittedName>
        <fullName evidence="2">(rape) hypothetical protein</fullName>
    </submittedName>
</protein>
<dbReference type="PANTHER" id="PTHR33156">
    <property type="entry name" value="OS02G0230000 PROTEIN"/>
    <property type="match status" value="1"/>
</dbReference>
<dbReference type="Proteomes" id="UP001295469">
    <property type="component" value="Chromosome C07"/>
</dbReference>
<keyword evidence="1" id="KW-0472">Membrane</keyword>
<feature type="transmembrane region" description="Helical" evidence="1">
    <location>
        <begin position="94"/>
        <end position="116"/>
    </location>
</feature>
<reference evidence="2" key="1">
    <citation type="submission" date="2021-01" db="EMBL/GenBank/DDBJ databases">
        <authorList>
            <consortium name="Genoscope - CEA"/>
            <person name="William W."/>
        </authorList>
    </citation>
    <scope>NUCLEOTIDE SEQUENCE</scope>
</reference>
<organism evidence="2">
    <name type="scientific">Brassica napus</name>
    <name type="common">Rape</name>
    <dbReference type="NCBI Taxonomy" id="3708"/>
    <lineage>
        <taxon>Eukaryota</taxon>
        <taxon>Viridiplantae</taxon>
        <taxon>Streptophyta</taxon>
        <taxon>Embryophyta</taxon>
        <taxon>Tracheophyta</taxon>
        <taxon>Spermatophyta</taxon>
        <taxon>Magnoliopsida</taxon>
        <taxon>eudicotyledons</taxon>
        <taxon>Gunneridae</taxon>
        <taxon>Pentapetalae</taxon>
        <taxon>rosids</taxon>
        <taxon>malvids</taxon>
        <taxon>Brassicales</taxon>
        <taxon>Brassicaceae</taxon>
        <taxon>Brassiceae</taxon>
        <taxon>Brassica</taxon>
    </lineage>
</organism>
<proteinExistence type="predicted"/>
<dbReference type="Gramene" id="CDX72706">
    <property type="protein sequence ID" value="CDX72706"/>
    <property type="gene ID" value="GSBRNA2T00100298001"/>
</dbReference>
<dbReference type="InterPro" id="IPR043459">
    <property type="entry name" value="NFD6/NOXY2-like"/>
</dbReference>
<keyword evidence="1" id="KW-1133">Transmembrane helix</keyword>